<dbReference type="RefSeq" id="WP_145246767.1">
    <property type="nucleotide sequence ID" value="NZ_CP036278.1"/>
</dbReference>
<dbReference type="AlphaFoldDB" id="A0A518AMN7"/>
<proteinExistence type="predicted"/>
<sequence length="275" mass="31520">MSKTGEAFTHFNSTVRTVLMAVLVGVFGYGGFQAYQAYSEPRRELEGKERELEQAYSDLDDVKQQLVTRDEKISELNDDITERDVRIDELQEDLDRVQTAVRLLKLHRRLARVEVLDQQTDESGQLQTKIRFIEVADEGQPIGEPAELTLEGDRVYIEYLVVKFDDQYVEQADIERGTAICLFERIFGENQNPDEGFVIDKVGSRPNAYDRGSVTSDFEQQIWNDFWTIANDRKKAEELGIRATHALAPSIRMEPGATYELDLRATGEFSLKRVD</sequence>
<protein>
    <submittedName>
        <fullName evidence="3">Uncharacterized protein</fullName>
    </submittedName>
</protein>
<keyword evidence="1" id="KW-0175">Coiled coil</keyword>
<dbReference type="OrthoDB" id="259658at2"/>
<gene>
    <name evidence="3" type="ORF">Pan181_21960</name>
</gene>
<reference evidence="3 4" key="1">
    <citation type="submission" date="2019-02" db="EMBL/GenBank/DDBJ databases">
        <title>Deep-cultivation of Planctomycetes and their phenomic and genomic characterization uncovers novel biology.</title>
        <authorList>
            <person name="Wiegand S."/>
            <person name="Jogler M."/>
            <person name="Boedeker C."/>
            <person name="Pinto D."/>
            <person name="Vollmers J."/>
            <person name="Rivas-Marin E."/>
            <person name="Kohn T."/>
            <person name="Peeters S.H."/>
            <person name="Heuer A."/>
            <person name="Rast P."/>
            <person name="Oberbeckmann S."/>
            <person name="Bunk B."/>
            <person name="Jeske O."/>
            <person name="Meyerdierks A."/>
            <person name="Storesund J.E."/>
            <person name="Kallscheuer N."/>
            <person name="Luecker S."/>
            <person name="Lage O.M."/>
            <person name="Pohl T."/>
            <person name="Merkel B.J."/>
            <person name="Hornburger P."/>
            <person name="Mueller R.-W."/>
            <person name="Bruemmer F."/>
            <person name="Labrenz M."/>
            <person name="Spormann A.M."/>
            <person name="Op den Camp H."/>
            <person name="Overmann J."/>
            <person name="Amann R."/>
            <person name="Jetten M.S.M."/>
            <person name="Mascher T."/>
            <person name="Medema M.H."/>
            <person name="Devos D.P."/>
            <person name="Kaster A.-K."/>
            <person name="Ovreas L."/>
            <person name="Rohde M."/>
            <person name="Galperin M.Y."/>
            <person name="Jogler C."/>
        </authorList>
    </citation>
    <scope>NUCLEOTIDE SEQUENCE [LARGE SCALE GENOMIC DNA]</scope>
    <source>
        <strain evidence="3 4">Pan181</strain>
    </source>
</reference>
<evidence type="ECO:0000313" key="3">
    <source>
        <dbReference type="EMBL" id="QDU55994.1"/>
    </source>
</evidence>
<evidence type="ECO:0000313" key="4">
    <source>
        <dbReference type="Proteomes" id="UP000315750"/>
    </source>
</evidence>
<dbReference type="EMBL" id="CP036278">
    <property type="protein sequence ID" value="QDU55994.1"/>
    <property type="molecule type" value="Genomic_DNA"/>
</dbReference>
<keyword evidence="2" id="KW-0812">Transmembrane</keyword>
<organism evidence="3 4">
    <name type="scientific">Aeoliella mucimassa</name>
    <dbReference type="NCBI Taxonomy" id="2527972"/>
    <lineage>
        <taxon>Bacteria</taxon>
        <taxon>Pseudomonadati</taxon>
        <taxon>Planctomycetota</taxon>
        <taxon>Planctomycetia</taxon>
        <taxon>Pirellulales</taxon>
        <taxon>Lacipirellulaceae</taxon>
        <taxon>Aeoliella</taxon>
    </lineage>
</organism>
<dbReference type="KEGG" id="amuc:Pan181_21960"/>
<dbReference type="Proteomes" id="UP000315750">
    <property type="component" value="Chromosome"/>
</dbReference>
<accession>A0A518AMN7</accession>
<feature type="transmembrane region" description="Helical" evidence="2">
    <location>
        <begin position="18"/>
        <end position="38"/>
    </location>
</feature>
<feature type="coiled-coil region" evidence="1">
    <location>
        <begin position="42"/>
        <end position="107"/>
    </location>
</feature>
<keyword evidence="2" id="KW-0472">Membrane</keyword>
<evidence type="ECO:0000256" key="1">
    <source>
        <dbReference type="SAM" id="Coils"/>
    </source>
</evidence>
<keyword evidence="4" id="KW-1185">Reference proteome</keyword>
<evidence type="ECO:0000256" key="2">
    <source>
        <dbReference type="SAM" id="Phobius"/>
    </source>
</evidence>
<dbReference type="Gene3D" id="1.20.5.170">
    <property type="match status" value="1"/>
</dbReference>
<name>A0A518AMN7_9BACT</name>
<keyword evidence="2" id="KW-1133">Transmembrane helix</keyword>